<protein>
    <submittedName>
        <fullName evidence="1">Ribose-phosphate pyrophosphokinase</fullName>
    </submittedName>
</protein>
<dbReference type="InterPro" id="IPR005946">
    <property type="entry name" value="Rib-P_diPkinase"/>
</dbReference>
<dbReference type="GO" id="GO:0005737">
    <property type="term" value="C:cytoplasm"/>
    <property type="evidence" value="ECO:0007669"/>
    <property type="project" value="TreeGrafter"/>
</dbReference>
<dbReference type="Pfam" id="PF14572">
    <property type="entry name" value="Pribosyl_synth"/>
    <property type="match status" value="1"/>
</dbReference>
<dbReference type="GO" id="GO:0002189">
    <property type="term" value="C:ribose phosphate diphosphokinase complex"/>
    <property type="evidence" value="ECO:0007669"/>
    <property type="project" value="TreeGrafter"/>
</dbReference>
<dbReference type="AlphaFoldDB" id="A0A9Q6Z3L3"/>
<dbReference type="InterPro" id="IPR029057">
    <property type="entry name" value="PRTase-like"/>
</dbReference>
<dbReference type="SUPFAM" id="SSF53271">
    <property type="entry name" value="PRTase-like"/>
    <property type="match status" value="1"/>
</dbReference>
<dbReference type="OrthoDB" id="643885at2"/>
<dbReference type="GO" id="GO:0000287">
    <property type="term" value="F:magnesium ion binding"/>
    <property type="evidence" value="ECO:0007669"/>
    <property type="project" value="InterPro"/>
</dbReference>
<accession>A0A9Q6Z3L3</accession>
<evidence type="ECO:0000313" key="2">
    <source>
        <dbReference type="Proteomes" id="UP000596202"/>
    </source>
</evidence>
<gene>
    <name evidence="1" type="ORF">I6I88_05585</name>
</gene>
<reference evidence="1 2" key="1">
    <citation type="submission" date="2021-01" db="EMBL/GenBank/DDBJ databases">
        <title>FDA dAtabase for Regulatory Grade micrObial Sequences (FDA-ARGOS): Supporting development and validation of Infectious Disease Dx tests.</title>
        <authorList>
            <person name="Sproer C."/>
            <person name="Gronow S."/>
            <person name="Severitt S."/>
            <person name="Schroder I."/>
            <person name="Tallon L."/>
            <person name="Sadzewicz L."/>
            <person name="Zhao X."/>
            <person name="Boylan J."/>
            <person name="Ott S."/>
            <person name="Bowen H."/>
            <person name="Vavikolanu K."/>
            <person name="Mehta A."/>
            <person name="Aluvathingal J."/>
            <person name="Nadendla S."/>
            <person name="Lowell S."/>
            <person name="Myers T."/>
            <person name="Yan Y."/>
            <person name="Sichtig H."/>
        </authorList>
    </citation>
    <scope>NUCLEOTIDE SEQUENCE [LARGE SCALE GENOMIC DNA]</scope>
    <source>
        <strain evidence="1 2">FDAARGOS_1131</strain>
    </source>
</reference>
<dbReference type="PANTHER" id="PTHR10210:SF41">
    <property type="entry name" value="RIBOSE-PHOSPHATE PYROPHOSPHOKINASE 1, CHLOROPLASTIC"/>
    <property type="match status" value="1"/>
</dbReference>
<name>A0A9Q6Z3L3_MYROD</name>
<dbReference type="GeneID" id="93527115"/>
<sequence>MIILNNQSITTQEFPNKETKVKDFDALIQPNNLLEFTYTCDGDLIQLLFVKKRLDQDNVSCTLWINYMPYSRMDRKIEGDLFTLKYICEFVNSLNFKNVYVVEPHSSKTMELLENSIAIYPALSWLPTVMNELHFTANDRIVFPDKGAALRYENAGYDNYCVFDKTRNPQTGRIENMVLKKGTIPQSARCIIVDDLCSAGGTFLKAGAILKEMGASEIYLLVTHCESRVLTGNLLDETSLVEKVFTSTSMMNTEHPRIQYININPESYV</sequence>
<dbReference type="GO" id="GO:0004749">
    <property type="term" value="F:ribose phosphate diphosphokinase activity"/>
    <property type="evidence" value="ECO:0007669"/>
    <property type="project" value="TreeGrafter"/>
</dbReference>
<dbReference type="InterPro" id="IPR000836">
    <property type="entry name" value="PRTase_dom"/>
</dbReference>
<dbReference type="GO" id="GO:0006164">
    <property type="term" value="P:purine nucleotide biosynthetic process"/>
    <property type="evidence" value="ECO:0007669"/>
    <property type="project" value="TreeGrafter"/>
</dbReference>
<dbReference type="Gene3D" id="3.40.50.2020">
    <property type="match status" value="2"/>
</dbReference>
<dbReference type="GO" id="GO:0006015">
    <property type="term" value="P:5-phosphoribose 1-diphosphate biosynthetic process"/>
    <property type="evidence" value="ECO:0007669"/>
    <property type="project" value="TreeGrafter"/>
</dbReference>
<organism evidence="1 2">
    <name type="scientific">Myroides odoratus</name>
    <name type="common">Flavobacterium odoratum</name>
    <dbReference type="NCBI Taxonomy" id="256"/>
    <lineage>
        <taxon>Bacteria</taxon>
        <taxon>Pseudomonadati</taxon>
        <taxon>Bacteroidota</taxon>
        <taxon>Flavobacteriia</taxon>
        <taxon>Flavobacteriales</taxon>
        <taxon>Flavobacteriaceae</taxon>
        <taxon>Myroides</taxon>
    </lineage>
</organism>
<dbReference type="CDD" id="cd06223">
    <property type="entry name" value="PRTases_typeI"/>
    <property type="match status" value="1"/>
</dbReference>
<dbReference type="EMBL" id="CP068108">
    <property type="protein sequence ID" value="QQU01223.1"/>
    <property type="molecule type" value="Genomic_DNA"/>
</dbReference>
<evidence type="ECO:0000313" key="1">
    <source>
        <dbReference type="EMBL" id="QQU01223.1"/>
    </source>
</evidence>
<dbReference type="Proteomes" id="UP000596202">
    <property type="component" value="Chromosome"/>
</dbReference>
<dbReference type="RefSeq" id="WP_002991631.1">
    <property type="nucleotide sequence ID" value="NZ_CP068108.1"/>
</dbReference>
<dbReference type="PANTHER" id="PTHR10210">
    <property type="entry name" value="RIBOSE-PHOSPHATE DIPHOSPHOKINASE FAMILY MEMBER"/>
    <property type="match status" value="1"/>
</dbReference>
<proteinExistence type="predicted"/>